<dbReference type="Gene3D" id="3.30.1390.10">
    <property type="match status" value="1"/>
</dbReference>
<dbReference type="EC" id="2.3.2.27" evidence="10"/>
<evidence type="ECO:0000313" key="13">
    <source>
        <dbReference type="EMBL" id="TCD68578.1"/>
    </source>
</evidence>
<evidence type="ECO:0000256" key="9">
    <source>
        <dbReference type="PROSITE-ProRule" id="PRU00508"/>
    </source>
</evidence>
<dbReference type="GO" id="GO:0016567">
    <property type="term" value="P:protein ubiquitination"/>
    <property type="evidence" value="ECO:0007669"/>
    <property type="project" value="UniProtKB-UniRule"/>
</dbReference>
<organism evidence="13 14">
    <name type="scientific">Steccherinum ochraceum</name>
    <dbReference type="NCBI Taxonomy" id="92696"/>
    <lineage>
        <taxon>Eukaryota</taxon>
        <taxon>Fungi</taxon>
        <taxon>Dikarya</taxon>
        <taxon>Basidiomycota</taxon>
        <taxon>Agaricomycotina</taxon>
        <taxon>Agaricomycetes</taxon>
        <taxon>Polyporales</taxon>
        <taxon>Steccherinaceae</taxon>
        <taxon>Steccherinum</taxon>
    </lineage>
</organism>
<keyword evidence="3 10" id="KW-0808">Transferase</keyword>
<comment type="catalytic activity">
    <reaction evidence="1 10">
        <text>S-ubiquitinyl-[E2 ubiquitin-conjugating enzyme]-L-cysteine + [acceptor protein]-L-lysine = [E2 ubiquitin-conjugating enzyme]-L-cysteine + N(6)-ubiquitinyl-[acceptor protein]-L-lysine.</text>
        <dbReference type="EC" id="2.3.2.27"/>
    </reaction>
</comment>
<keyword evidence="5 10" id="KW-0863">Zinc-finger</keyword>
<dbReference type="CDD" id="cd19673">
    <property type="entry name" value="UBR-box_UBR3"/>
    <property type="match status" value="1"/>
</dbReference>
<keyword evidence="14" id="KW-1185">Reference proteome</keyword>
<dbReference type="Pfam" id="PF22960">
    <property type="entry name" value="WHD_UBR1"/>
    <property type="match status" value="1"/>
</dbReference>
<dbReference type="InterPro" id="IPR044046">
    <property type="entry name" value="E3_ligase_UBR-like_C"/>
</dbReference>
<evidence type="ECO:0000256" key="11">
    <source>
        <dbReference type="SAM" id="MobiDB-lite"/>
    </source>
</evidence>
<dbReference type="GO" id="GO:0000151">
    <property type="term" value="C:ubiquitin ligase complex"/>
    <property type="evidence" value="ECO:0007669"/>
    <property type="project" value="TreeGrafter"/>
</dbReference>
<dbReference type="Gene3D" id="2.10.110.30">
    <property type="match status" value="1"/>
</dbReference>
<evidence type="ECO:0000256" key="3">
    <source>
        <dbReference type="ARBA" id="ARBA00022679"/>
    </source>
</evidence>
<dbReference type="STRING" id="92696.A0A4R0RWZ8"/>
<evidence type="ECO:0000313" key="14">
    <source>
        <dbReference type="Proteomes" id="UP000292702"/>
    </source>
</evidence>
<accession>A0A4R0RWZ8</accession>
<evidence type="ECO:0000256" key="4">
    <source>
        <dbReference type="ARBA" id="ARBA00022723"/>
    </source>
</evidence>
<dbReference type="PANTHER" id="PTHR21497:SF24">
    <property type="entry name" value="E3 UBIQUITIN-PROTEIN LIGASE UBR1"/>
    <property type="match status" value="1"/>
</dbReference>
<dbReference type="GO" id="GO:0071596">
    <property type="term" value="P:ubiquitin-dependent protein catabolic process via the N-end rule pathway"/>
    <property type="evidence" value="ECO:0007669"/>
    <property type="project" value="UniProtKB-UniRule"/>
</dbReference>
<evidence type="ECO:0000256" key="7">
    <source>
        <dbReference type="ARBA" id="ARBA00022833"/>
    </source>
</evidence>
<dbReference type="InterPro" id="IPR039164">
    <property type="entry name" value="UBR1-like"/>
</dbReference>
<gene>
    <name evidence="13" type="ORF">EIP91_010366</name>
</gene>
<evidence type="ECO:0000256" key="8">
    <source>
        <dbReference type="ARBA" id="ARBA00046341"/>
    </source>
</evidence>
<dbReference type="PANTHER" id="PTHR21497">
    <property type="entry name" value="UBIQUITIN LIGASE E3 ALPHA-RELATED"/>
    <property type="match status" value="1"/>
</dbReference>
<dbReference type="FunFam" id="2.10.110.30:FF:000002">
    <property type="entry name" value="Putative e3 ubiquitin-protein ligase ubr3"/>
    <property type="match status" value="1"/>
</dbReference>
<keyword evidence="4 10" id="KW-0479">Metal-binding</keyword>
<dbReference type="InterPro" id="IPR003769">
    <property type="entry name" value="ClpS_core"/>
</dbReference>
<dbReference type="UniPathway" id="UPA00143"/>
<dbReference type="Gene3D" id="1.10.10.2670">
    <property type="entry name" value="E3 ubiquitin-protein ligase"/>
    <property type="match status" value="1"/>
</dbReference>
<dbReference type="EMBL" id="RWJN01000062">
    <property type="protein sequence ID" value="TCD68578.1"/>
    <property type="molecule type" value="Genomic_DNA"/>
</dbReference>
<comment type="similarity">
    <text evidence="8 10">Belongs to the E3 ubiquitin-protein ligase UBR1-like family.</text>
</comment>
<dbReference type="Pfam" id="PF02617">
    <property type="entry name" value="ClpS"/>
    <property type="match status" value="1"/>
</dbReference>
<dbReference type="CDD" id="cd16482">
    <property type="entry name" value="RING-H2_UBR1-like"/>
    <property type="match status" value="1"/>
</dbReference>
<dbReference type="InterPro" id="IPR014719">
    <property type="entry name" value="Ribosomal_bL12_C/ClpS-like"/>
</dbReference>
<keyword evidence="6 10" id="KW-0833">Ubl conjugation pathway</keyword>
<reference evidence="13 14" key="1">
    <citation type="submission" date="2018-11" db="EMBL/GenBank/DDBJ databases">
        <title>Genome assembly of Steccherinum ochraceum LE-BIN_3174, the white-rot fungus of the Steccherinaceae family (The Residual Polyporoid clade, Polyporales, Basidiomycota).</title>
        <authorList>
            <person name="Fedorova T.V."/>
            <person name="Glazunova O.A."/>
            <person name="Landesman E.O."/>
            <person name="Moiseenko K.V."/>
            <person name="Psurtseva N.V."/>
            <person name="Savinova O.S."/>
            <person name="Shakhova N.V."/>
            <person name="Tyazhelova T.V."/>
            <person name="Vasina D.V."/>
        </authorList>
    </citation>
    <scope>NUCLEOTIDE SEQUENCE [LARGE SCALE GENOMIC DNA]</scope>
    <source>
        <strain evidence="13 14">LE-BIN_3174</strain>
    </source>
</reference>
<dbReference type="GO" id="GO:0005737">
    <property type="term" value="C:cytoplasm"/>
    <property type="evidence" value="ECO:0007669"/>
    <property type="project" value="TreeGrafter"/>
</dbReference>
<evidence type="ECO:0000256" key="1">
    <source>
        <dbReference type="ARBA" id="ARBA00000900"/>
    </source>
</evidence>
<protein>
    <recommendedName>
        <fullName evidence="10">E3 ubiquitin-protein ligase</fullName>
        <ecNumber evidence="10">2.3.2.27</ecNumber>
    </recommendedName>
</protein>
<feature type="compositionally biased region" description="Basic and acidic residues" evidence="11">
    <location>
        <begin position="1373"/>
        <end position="1384"/>
    </location>
</feature>
<evidence type="ECO:0000259" key="12">
    <source>
        <dbReference type="PROSITE" id="PS51157"/>
    </source>
</evidence>
<dbReference type="SUPFAM" id="SSF54736">
    <property type="entry name" value="ClpS-like"/>
    <property type="match status" value="1"/>
</dbReference>
<dbReference type="InterPro" id="IPR036390">
    <property type="entry name" value="WH_DNA-bd_sf"/>
</dbReference>
<dbReference type="PROSITE" id="PS51157">
    <property type="entry name" value="ZF_UBR"/>
    <property type="match status" value="1"/>
</dbReference>
<comment type="pathway">
    <text evidence="2 10">Protein modification; protein ubiquitination.</text>
</comment>
<evidence type="ECO:0000256" key="10">
    <source>
        <dbReference type="RuleBase" id="RU366018"/>
    </source>
</evidence>
<evidence type="ECO:0000256" key="6">
    <source>
        <dbReference type="ARBA" id="ARBA00022786"/>
    </source>
</evidence>
<comment type="caution">
    <text evidence="13">The sequence shown here is derived from an EMBL/GenBank/DDBJ whole genome shotgun (WGS) entry which is preliminary data.</text>
</comment>
<comment type="function">
    <text evidence="10">Ubiquitin ligase protein which is a component of the N-end rule pathway. Recognizes and binds to proteins bearing specific N-terminal residues that are destabilizing according to the N-end rule, leading to their ubiquitination and subsequent degradation.</text>
</comment>
<sequence length="1820" mass="205594">MSGLSSFFPSKLLGSMNPRDRADTPLSRLRFSLDTMPGSRKYVFTPATRAEILSELYDAFWGSYAHLFLPNSNSSLPMHSTLSEVQMKAGMNKDTVPTPGRPCGHIFKKGESCFRCKDCSLDDSCVLCSRCFEATDHSEHNVSFFVAQQSGGCCDCGDIESWRTPIKCPFHPSSPETSEYLAAFTAKTIQATPKVTPRVIAGQEVPPVKNYPNRASIPPELHESMSRTVAYALDYVLDTLDCSPDEAIAPTNEADLRAQPTGDPMVMKDQYCVIMWNDDKHSFDEVIHLLCDATGRSREEAQDAAYKIDEQGREVIEMNANITRLLDLGQTISQIDLGVTIRRAYDTFREQVSAVIIEWLLDLTRSRVGSDTVAMREVIASELLAPRKFSAPHMLPDVGKVLADIQDPSRLDWMFIYHTKLWKKPRLNLKEIYASILTLSHDHKLAVASHFANVYNRVIDAYLLVDREAETSIKYFALQLFTVPSVALYIVRQHMMVSRLLAVITAFFTNQIQEKRIIFPPVQDVEIDVDTFPFKSKRFMPVFSDLRYLCHNEPVQQLIAHNREFITQFSKTCQLFMCVNPNKRAASSHVEYETDAWISVFNVTLSLSRVIKVYGGAFANANAAELVSAITTVMHHILMVSAVEDERRDPTRFPSIEFHDVDFAGTSYDIVKFDVLEGWVSFHHSLQWLLAELFKHVDILSEESLREVGLLSIREVCLRNASVQAIQTIIDYPLRVLAMVAQIRTGLWVRNGFAIRGQLIHYRDFMLRELCYDQDLYILQTALVVLDPNTVIVSMLDRFQLLSYFSGAILHQNYDTAHLSGMAEEILYVLISILTETANATKMLLPRAIRREVIHALAVGPCTFTDLNKRLAERLTDDVNFEHVLKEVTNFKSPESTSDCGVYELKDEAFDEINPFFYHYTRNKREEVEVVLKARIHKRTGVEDPVLAPKPLDIPAGPFSTLPSVFESEVLLQVMYYGISNVLSITDAMGAAPPSAEAILDQTLFLIMQAVIERPQIFSSLAVVKTFDEERTLLAVLCTLEHHAKYSKGYRNRVDWILRRLAEHESETVKALRYVPEVMDVDPEEAKKRAAKARQAAIMQQMKAQQASFAVNMDDFDDEDEEDGMESPEAPVSYGTCIVCQEELNASKPFGSLGFLQPSRLMRRYPDAQHGYMNDVLQAPESLDRASSSAPPLPFPPIQAAKEKEKESKGPHFEGFSPLYTRFGLHASICSHMMHLECFTVYSGSIRQRHRTQATRNHPESIPRKEYICPLCKSLGNVILPVAHPNKQAEVNTVPFPDWIRAAGINILKSKPDPQLDSLQFRNGTGEFVFWAAQDQGYQSFTRTPDKHDNMEVHKMVDTVMVVAKTISQQTRSLRERPEPEPGERGAGMYLPEELVTYTIACLEVAQRGTGQSGTSIADTLTDSQIRMISGLVTCLTKLVALNFKGRPDEGRDAVRQAIIKRLLPEWSRTSFTSFAYPLLLRDPFTILVETAAVAPDMLRHVLILTYYSCLARTVIGLLHILNKTRNFQSAPVGERMYEDIFGDVRMFFMSVIRPSPVFEHAAEVAFQAYGDAKIEKLLYTFTLPFLRRAAILCRAVLPSAFPTLPASDDLCEYRRLLKMLDIPPLSDLPNQDTLQNALSGWCAHYGHSPAASQLNCGVTLDYPITYHIAKLPIILDNLFIDQEKNLMCPRCKTVPQDAAICLICGVTCCMQSHCCLDIGNQMRGECNMHTRECSGPVGMYFLVKRCTLLYLYANNGTFAQSPYLDVHGEVDVSMRRGRRQYLHHARWEEIRRNWLNHGLPTLIARKLEGTVDSGGWESL</sequence>
<dbReference type="InterPro" id="IPR042065">
    <property type="entry name" value="E3_ELL-like"/>
</dbReference>
<dbReference type="SMART" id="SM00396">
    <property type="entry name" value="ZnF_UBR1"/>
    <property type="match status" value="1"/>
</dbReference>
<name>A0A4R0RWZ8_9APHY</name>
<dbReference type="Pfam" id="PF02207">
    <property type="entry name" value="zf-UBR"/>
    <property type="match status" value="1"/>
</dbReference>
<feature type="domain" description="UBR-type" evidence="12">
    <location>
        <begin position="101"/>
        <end position="173"/>
    </location>
</feature>
<proteinExistence type="inferred from homology"/>
<dbReference type="GO" id="GO:0061630">
    <property type="term" value="F:ubiquitin protein ligase activity"/>
    <property type="evidence" value="ECO:0007669"/>
    <property type="project" value="UniProtKB-UniRule"/>
</dbReference>
<dbReference type="SUPFAM" id="SSF46785">
    <property type="entry name" value="Winged helix' DNA-binding domain"/>
    <property type="match status" value="1"/>
</dbReference>
<evidence type="ECO:0000256" key="5">
    <source>
        <dbReference type="ARBA" id="ARBA00022771"/>
    </source>
</evidence>
<feature type="zinc finger region" description="UBR-type" evidence="9">
    <location>
        <begin position="101"/>
        <end position="173"/>
    </location>
</feature>
<dbReference type="OrthoDB" id="26387at2759"/>
<dbReference type="InterPro" id="IPR055194">
    <property type="entry name" value="UBR1-like_WH"/>
</dbReference>
<dbReference type="Pfam" id="PF18995">
    <property type="entry name" value="PRT6_C"/>
    <property type="match status" value="1"/>
</dbReference>
<dbReference type="GO" id="GO:0008270">
    <property type="term" value="F:zinc ion binding"/>
    <property type="evidence" value="ECO:0007669"/>
    <property type="project" value="UniProtKB-UniRule"/>
</dbReference>
<dbReference type="InterPro" id="IPR003126">
    <property type="entry name" value="Znf_UBR"/>
</dbReference>
<dbReference type="Proteomes" id="UP000292702">
    <property type="component" value="Unassembled WGS sequence"/>
</dbReference>
<evidence type="ECO:0000256" key="2">
    <source>
        <dbReference type="ARBA" id="ARBA00004906"/>
    </source>
</evidence>
<feature type="region of interest" description="Disordered" evidence="11">
    <location>
        <begin position="1368"/>
        <end position="1387"/>
    </location>
</feature>
<keyword evidence="7 10" id="KW-0862">Zinc</keyword>